<evidence type="ECO:0000256" key="3">
    <source>
        <dbReference type="ARBA" id="ARBA00022729"/>
    </source>
</evidence>
<evidence type="ECO:0000259" key="7">
    <source>
        <dbReference type="Pfam" id="PF14322"/>
    </source>
</evidence>
<dbReference type="InterPro" id="IPR012944">
    <property type="entry name" value="SusD_RagB_dom"/>
</dbReference>
<evidence type="ECO:0000256" key="4">
    <source>
        <dbReference type="ARBA" id="ARBA00023136"/>
    </source>
</evidence>
<name>A0ABS5KF89_9BACT</name>
<keyword evidence="9" id="KW-1185">Reference proteome</keyword>
<evidence type="ECO:0000256" key="2">
    <source>
        <dbReference type="ARBA" id="ARBA00006275"/>
    </source>
</evidence>
<protein>
    <submittedName>
        <fullName evidence="8">RagB/SusD family nutrient uptake outer membrane protein</fullName>
    </submittedName>
</protein>
<dbReference type="Pfam" id="PF14322">
    <property type="entry name" value="SusD-like_3"/>
    <property type="match status" value="1"/>
</dbReference>
<keyword evidence="3" id="KW-0732">Signal</keyword>
<gene>
    <name evidence="8" type="ORF">KEM09_17055</name>
</gene>
<evidence type="ECO:0000313" key="8">
    <source>
        <dbReference type="EMBL" id="MBS2213128.1"/>
    </source>
</evidence>
<dbReference type="RefSeq" id="WP_212230123.1">
    <property type="nucleotide sequence ID" value="NZ_JAGUCN010000022.1"/>
</dbReference>
<organism evidence="8 9">
    <name type="scientific">Carboxylicivirga mesophila</name>
    <dbReference type="NCBI Taxonomy" id="1166478"/>
    <lineage>
        <taxon>Bacteria</taxon>
        <taxon>Pseudomonadati</taxon>
        <taxon>Bacteroidota</taxon>
        <taxon>Bacteroidia</taxon>
        <taxon>Marinilabiliales</taxon>
        <taxon>Marinilabiliaceae</taxon>
        <taxon>Carboxylicivirga</taxon>
    </lineage>
</organism>
<dbReference type="EMBL" id="JAGUCN010000022">
    <property type="protein sequence ID" value="MBS2213128.1"/>
    <property type="molecule type" value="Genomic_DNA"/>
</dbReference>
<feature type="domain" description="SusD-like N-terminal" evidence="7">
    <location>
        <begin position="91"/>
        <end position="222"/>
    </location>
</feature>
<sequence length="504" mass="57131">MNKVIKYIGFIIAFVSVVATQSCSDTFLDKQPTDSVSSSEVFTSTEGGVSVLNGIYRYMYSYNTYGRSGGRHDDFGQPAIQIMLDVMGDDMPMTIAYFYSSDYNYLYTERSDYSRTHMLWNFYYDIINNVNGILDNKDAFEGEDAEINYVLGQAYTLRAFSYFYLVNLYQQTYKGSEGEAAVPIYLSQTTEGVAASTVQQVYDQIVADIKLGVELLEKATPKNEHSYGHDSHIDVYGARAIYARIALQMEDWNTARDMAHAARTGKDYGLMSASEYTAGFNSTKNPEWMWGFAVNVDDNPIYPSFYSHMDPNQNGYGGSLGNYKQVSQKLYDKILDSDVRKQVFKPVTYYKKDENGKDTEEVDKVIYYQYKFVSSGNFLGDLVQQRVAEAYLIEAECEARLGNNGVAQTVLFDLMSTRDADYAKSTNTGDDLLNEILLHRQIELWGEGRRWFDIKRLKIGLDRSADNLNEGLARIVTLPAGDSHFMFPIPMLETDVNGLIEPNK</sequence>
<evidence type="ECO:0000259" key="6">
    <source>
        <dbReference type="Pfam" id="PF07980"/>
    </source>
</evidence>
<dbReference type="Pfam" id="PF07980">
    <property type="entry name" value="SusD_RagB"/>
    <property type="match status" value="1"/>
</dbReference>
<dbReference type="PROSITE" id="PS51257">
    <property type="entry name" value="PROKAR_LIPOPROTEIN"/>
    <property type="match status" value="1"/>
</dbReference>
<evidence type="ECO:0000313" key="9">
    <source>
        <dbReference type="Proteomes" id="UP000721861"/>
    </source>
</evidence>
<dbReference type="SUPFAM" id="SSF48452">
    <property type="entry name" value="TPR-like"/>
    <property type="match status" value="1"/>
</dbReference>
<dbReference type="InterPro" id="IPR033985">
    <property type="entry name" value="SusD-like_N"/>
</dbReference>
<dbReference type="InterPro" id="IPR011990">
    <property type="entry name" value="TPR-like_helical_dom_sf"/>
</dbReference>
<dbReference type="Gene3D" id="1.25.40.390">
    <property type="match status" value="1"/>
</dbReference>
<keyword evidence="5" id="KW-0998">Cell outer membrane</keyword>
<comment type="similarity">
    <text evidence="2">Belongs to the SusD family.</text>
</comment>
<dbReference type="Proteomes" id="UP000721861">
    <property type="component" value="Unassembled WGS sequence"/>
</dbReference>
<evidence type="ECO:0000256" key="5">
    <source>
        <dbReference type="ARBA" id="ARBA00023237"/>
    </source>
</evidence>
<accession>A0ABS5KF89</accession>
<proteinExistence type="inferred from homology"/>
<evidence type="ECO:0000256" key="1">
    <source>
        <dbReference type="ARBA" id="ARBA00004442"/>
    </source>
</evidence>
<comment type="caution">
    <text evidence="8">The sequence shown here is derived from an EMBL/GenBank/DDBJ whole genome shotgun (WGS) entry which is preliminary data.</text>
</comment>
<feature type="domain" description="RagB/SusD" evidence="6">
    <location>
        <begin position="347"/>
        <end position="477"/>
    </location>
</feature>
<dbReference type="CDD" id="cd08977">
    <property type="entry name" value="SusD"/>
    <property type="match status" value="1"/>
</dbReference>
<comment type="subcellular location">
    <subcellularLocation>
        <location evidence="1">Cell outer membrane</location>
    </subcellularLocation>
</comment>
<reference evidence="8 9" key="1">
    <citation type="journal article" date="2014" name="Int. J. Syst. Evol. Microbiol.">
        <title>Carboxylicivirga gen. nov. in the family Marinilabiliaceae with two novel species, Carboxylicivirga mesophila sp. nov. and Carboxylicivirga taeanensis sp. nov., and reclassification of Cytophaga fermentans as Saccharicrinis fermentans gen. nov., comb. nov.</title>
        <authorList>
            <person name="Yang S.H."/>
            <person name="Seo H.S."/>
            <person name="Woo J.H."/>
            <person name="Oh H.M."/>
            <person name="Jang H."/>
            <person name="Lee J.H."/>
            <person name="Kim S.J."/>
            <person name="Kwon K.K."/>
        </authorList>
    </citation>
    <scope>NUCLEOTIDE SEQUENCE [LARGE SCALE GENOMIC DNA]</scope>
    <source>
        <strain evidence="8 9">JCM 18290</strain>
    </source>
</reference>
<keyword evidence="4" id="KW-0472">Membrane</keyword>